<sequence length="93" mass="10039">MAEVLITDVFDERLKLATEMGATKAINVKDIDLHQAVADFTNNDGAHVVVDAVCSPTSILDALDIVAPSGRFVVLYRGNTISNSSSSIYEKRN</sequence>
<dbReference type="PANTHER" id="PTHR43401:SF2">
    <property type="entry name" value="L-THREONINE 3-DEHYDROGENASE"/>
    <property type="match status" value="1"/>
</dbReference>
<dbReference type="InterPro" id="IPR036291">
    <property type="entry name" value="NAD(P)-bd_dom_sf"/>
</dbReference>
<dbReference type="PANTHER" id="PTHR43401">
    <property type="entry name" value="L-THREONINE 3-DEHYDROGENASE"/>
    <property type="match status" value="1"/>
</dbReference>
<keyword evidence="1" id="KW-0560">Oxidoreductase</keyword>
<dbReference type="Gene3D" id="3.40.50.720">
    <property type="entry name" value="NAD(P)-binding Rossmann-like Domain"/>
    <property type="match status" value="1"/>
</dbReference>
<evidence type="ECO:0000259" key="2">
    <source>
        <dbReference type="Pfam" id="PF00107"/>
    </source>
</evidence>
<gene>
    <name evidence="3" type="ORF">INT80_04035</name>
</gene>
<organism evidence="3">
    <name type="scientific">Gallibacterium anatis</name>
    <dbReference type="NCBI Taxonomy" id="750"/>
    <lineage>
        <taxon>Bacteria</taxon>
        <taxon>Pseudomonadati</taxon>
        <taxon>Pseudomonadota</taxon>
        <taxon>Gammaproteobacteria</taxon>
        <taxon>Pasteurellales</taxon>
        <taxon>Pasteurellaceae</taxon>
        <taxon>Gallibacterium</taxon>
    </lineage>
</organism>
<name>A0A930UWG6_9PAST</name>
<evidence type="ECO:0000256" key="1">
    <source>
        <dbReference type="ARBA" id="ARBA00023002"/>
    </source>
</evidence>
<evidence type="ECO:0000313" key="3">
    <source>
        <dbReference type="EMBL" id="MBF4102374.1"/>
    </source>
</evidence>
<reference evidence="3" key="1">
    <citation type="submission" date="2020-11" db="EMBL/GenBank/DDBJ databases">
        <title>Gallibacterium anatis 1637, full genome, WGS.</title>
        <authorList>
            <person name="Laishevtcev A.I."/>
            <person name="Yakimova E.A."/>
            <person name="Petkovich D."/>
            <person name="Stepanova T.V."/>
            <person name="Kalendr R.S."/>
            <person name="Rubalsky E.O."/>
            <person name="Zulkarneev E.R."/>
            <person name="Aleshkin A.V."/>
        </authorList>
    </citation>
    <scope>NUCLEOTIDE SEQUENCE</scope>
    <source>
        <strain evidence="3">1637</strain>
    </source>
</reference>
<feature type="domain" description="Alcohol dehydrogenase-like C-terminal" evidence="2">
    <location>
        <begin position="2"/>
        <end position="75"/>
    </location>
</feature>
<protein>
    <submittedName>
        <fullName evidence="3">Zinc-binding dehydrogenase</fullName>
    </submittedName>
</protein>
<dbReference type="GO" id="GO:0016491">
    <property type="term" value="F:oxidoreductase activity"/>
    <property type="evidence" value="ECO:0007669"/>
    <property type="project" value="UniProtKB-KW"/>
</dbReference>
<dbReference type="InterPro" id="IPR013149">
    <property type="entry name" value="ADH-like_C"/>
</dbReference>
<dbReference type="EMBL" id="JADION010000008">
    <property type="protein sequence ID" value="MBF4102374.1"/>
    <property type="molecule type" value="Genomic_DNA"/>
</dbReference>
<dbReference type="InterPro" id="IPR050129">
    <property type="entry name" value="Zn_alcohol_dh"/>
</dbReference>
<accession>A0A930UWG6</accession>
<comment type="caution">
    <text evidence="3">The sequence shown here is derived from an EMBL/GenBank/DDBJ whole genome shotgun (WGS) entry which is preliminary data.</text>
</comment>
<dbReference type="AlphaFoldDB" id="A0A930UWG6"/>
<dbReference type="SUPFAM" id="SSF51735">
    <property type="entry name" value="NAD(P)-binding Rossmann-fold domains"/>
    <property type="match status" value="1"/>
</dbReference>
<dbReference type="Pfam" id="PF00107">
    <property type="entry name" value="ADH_zinc_N"/>
    <property type="match status" value="1"/>
</dbReference>
<proteinExistence type="predicted"/>